<evidence type="ECO:0008006" key="4">
    <source>
        <dbReference type="Google" id="ProtNLM"/>
    </source>
</evidence>
<name>W4GRS2_APHAT</name>
<evidence type="ECO:0000259" key="2">
    <source>
        <dbReference type="Pfam" id="PF00561"/>
    </source>
</evidence>
<dbReference type="Gene3D" id="3.60.21.10">
    <property type="match status" value="1"/>
</dbReference>
<dbReference type="Pfam" id="PF00561">
    <property type="entry name" value="Abhydrolase_1"/>
    <property type="match status" value="1"/>
</dbReference>
<dbReference type="RefSeq" id="XP_009828441.1">
    <property type="nucleotide sequence ID" value="XM_009830139.1"/>
</dbReference>
<dbReference type="InterPro" id="IPR029052">
    <property type="entry name" value="Metallo-depent_PP-like"/>
</dbReference>
<evidence type="ECO:0000313" key="3">
    <source>
        <dbReference type="EMBL" id="ETV81704.1"/>
    </source>
</evidence>
<evidence type="ECO:0000259" key="1">
    <source>
        <dbReference type="Pfam" id="PF00149"/>
    </source>
</evidence>
<dbReference type="InterPro" id="IPR004843">
    <property type="entry name" value="Calcineurin-like_PHP"/>
</dbReference>
<dbReference type="CDD" id="cd07379">
    <property type="entry name" value="MPP_239FB"/>
    <property type="match status" value="1"/>
</dbReference>
<dbReference type="PANTHER" id="PTHR12905">
    <property type="entry name" value="METALLOPHOSPHOESTERASE"/>
    <property type="match status" value="1"/>
</dbReference>
<dbReference type="Gene3D" id="3.40.50.1820">
    <property type="entry name" value="alpha/beta hydrolase"/>
    <property type="match status" value="1"/>
</dbReference>
<gene>
    <name evidence="3" type="ORF">H257_05307</name>
</gene>
<dbReference type="Pfam" id="PF00149">
    <property type="entry name" value="Metallophos"/>
    <property type="match status" value="1"/>
</dbReference>
<organism evidence="3">
    <name type="scientific">Aphanomyces astaci</name>
    <name type="common">Crayfish plague agent</name>
    <dbReference type="NCBI Taxonomy" id="112090"/>
    <lineage>
        <taxon>Eukaryota</taxon>
        <taxon>Sar</taxon>
        <taxon>Stramenopiles</taxon>
        <taxon>Oomycota</taxon>
        <taxon>Saprolegniomycetes</taxon>
        <taxon>Saprolegniales</taxon>
        <taxon>Verrucalvaceae</taxon>
        <taxon>Aphanomyces</taxon>
    </lineage>
</organism>
<dbReference type="SUPFAM" id="SSF56300">
    <property type="entry name" value="Metallo-dependent phosphatases"/>
    <property type="match status" value="1"/>
</dbReference>
<dbReference type="OrthoDB" id="7130006at2759"/>
<dbReference type="InterPro" id="IPR000073">
    <property type="entry name" value="AB_hydrolase_1"/>
</dbReference>
<reference evidence="3" key="1">
    <citation type="submission" date="2013-12" db="EMBL/GenBank/DDBJ databases">
        <title>The Genome Sequence of Aphanomyces astaci APO3.</title>
        <authorList>
            <consortium name="The Broad Institute Genomics Platform"/>
            <person name="Russ C."/>
            <person name="Tyler B."/>
            <person name="van West P."/>
            <person name="Dieguez-Uribeondo J."/>
            <person name="Young S.K."/>
            <person name="Zeng Q."/>
            <person name="Gargeya S."/>
            <person name="Fitzgerald M."/>
            <person name="Abouelleil A."/>
            <person name="Alvarado L."/>
            <person name="Chapman S.B."/>
            <person name="Gainer-Dewar J."/>
            <person name="Goldberg J."/>
            <person name="Griggs A."/>
            <person name="Gujja S."/>
            <person name="Hansen M."/>
            <person name="Howarth C."/>
            <person name="Imamovic A."/>
            <person name="Ireland A."/>
            <person name="Larimer J."/>
            <person name="McCowan C."/>
            <person name="Murphy C."/>
            <person name="Pearson M."/>
            <person name="Poon T.W."/>
            <person name="Priest M."/>
            <person name="Roberts A."/>
            <person name="Saif S."/>
            <person name="Shea T."/>
            <person name="Sykes S."/>
            <person name="Wortman J."/>
            <person name="Nusbaum C."/>
            <person name="Birren B."/>
        </authorList>
    </citation>
    <scope>NUCLEOTIDE SEQUENCE [LARGE SCALE GENOMIC DNA]</scope>
    <source>
        <strain evidence="3">APO3</strain>
    </source>
</reference>
<sequence length="550" mass="60802">MPTFTTSDSCVLAYEDTGAHAEDGTQLPVLLLLHGWSGSRRYFSRNVPLMQPHLRVICLDLRFHGESQGTAYGMHIARLAVDVHEFITVGLKLSAPVTLLGTSMGCAVIWSLFELFGTSLARQAIFVDQVPLQNRRDDWALHSYGCYDEASLQALETTLTSNLASVAQGNLASCLVRPNDVPPAVLDHLAGDVLRCNPTALATLMRDHTQIDWRSLLPTITIPCLNIVGGPQNKVFPMDGALHVGRLLPHCVNVVFESCGHWLYLEQPDEFSALVTSFVRTGNVARTFLDDAQKPNAAIYVVDKHRMLPLEKGIPRRVVRVVCISDTHGKHDLMEIPPGDILIHAGDFTNIGTHNQLRRFASWLAALPHPHKVVVAGNHEYSLDAYWYIKGGGRKRHKQFQDPAISRQILTDVCTYVENGVVEVLGVRIYGSPNSPIIPGCTMAFNLRPGNESTAHWQAVPDNVDILVTHTPPHGILDMNFRGQTCGDEALMDEVLSRIRPRFHVFGHIHEGHGTVEMDGTTFVNASSCNLRHQPHNTPIEFDISVALPL</sequence>
<dbReference type="GO" id="GO:0016787">
    <property type="term" value="F:hydrolase activity"/>
    <property type="evidence" value="ECO:0007669"/>
    <property type="project" value="InterPro"/>
</dbReference>
<dbReference type="EMBL" id="KI913123">
    <property type="protein sequence ID" value="ETV81704.1"/>
    <property type="molecule type" value="Genomic_DNA"/>
</dbReference>
<dbReference type="InterPro" id="IPR029058">
    <property type="entry name" value="AB_hydrolase_fold"/>
</dbReference>
<protein>
    <recommendedName>
        <fullName evidence="4">Calcineurin-like phosphoesterase domain-containing protein</fullName>
    </recommendedName>
</protein>
<dbReference type="GeneID" id="20807303"/>
<proteinExistence type="predicted"/>
<dbReference type="AlphaFoldDB" id="W4GRS2"/>
<dbReference type="PANTHER" id="PTHR12905:SF0">
    <property type="entry name" value="CALCINEURIN-LIKE PHOSPHOESTERASE DOMAIN-CONTAINING PROTEIN"/>
    <property type="match status" value="1"/>
</dbReference>
<feature type="domain" description="Calcineurin-like phosphoesterase" evidence="1">
    <location>
        <begin position="320"/>
        <end position="511"/>
    </location>
</feature>
<accession>W4GRS2</accession>
<feature type="domain" description="AB hydrolase-1" evidence="2">
    <location>
        <begin position="28"/>
        <end position="268"/>
    </location>
</feature>
<dbReference type="VEuPathDB" id="FungiDB:H257_05307"/>
<dbReference type="SUPFAM" id="SSF53474">
    <property type="entry name" value="alpha/beta-Hydrolases"/>
    <property type="match status" value="1"/>
</dbReference>
<dbReference type="InterPro" id="IPR051693">
    <property type="entry name" value="UPF0046_metallophosphoest"/>
</dbReference>